<dbReference type="GO" id="GO:0005777">
    <property type="term" value="C:peroxisome"/>
    <property type="evidence" value="ECO:0007669"/>
    <property type="project" value="InterPro"/>
</dbReference>
<reference evidence="2" key="1">
    <citation type="submission" date="2016-11" db="UniProtKB">
        <authorList>
            <consortium name="WormBaseParasite"/>
        </authorList>
    </citation>
    <scope>IDENTIFICATION</scope>
</reference>
<evidence type="ECO:0000313" key="2">
    <source>
        <dbReference type="WBParaSite" id="Hba_14299"/>
    </source>
</evidence>
<protein>
    <submittedName>
        <fullName evidence="2">Protein SZT2</fullName>
    </submittedName>
</protein>
<evidence type="ECO:0000313" key="1">
    <source>
        <dbReference type="Proteomes" id="UP000095283"/>
    </source>
</evidence>
<sequence length="532" mass="61157">MLQDEETNCCLHTKLLECLRLSMASVTKSVLVHGILLTESNIGTVLAKVTKKFNKVLFDLYNFSKGILKGWGKLRNVRKEFQRSNVKNYSAHETPYNIMDFERGVWTLTQRTEQNTIVDPLCDGYVHPEWALIFMLRLGLIAIQMLPENTQSNIIVITDAVCGMPDASALQQLLNQLRSYTVSCSFIQLQGRTRSEACFGHVASCELFHFLAMASFGAYIPNCRCSIGVDMDSVQALIPSDVDDEKRFKIMNPFHSASLFHTSMSLFAFINESESTFGINSQFKRRIQEVVTVKQGCLQLQYNKTWIILEADRVLLHIHSFNLDPSFYHIPPGVTTKYPMFHAEDHTHDMKPMLRQKWMHTHLERVVLRSTSLPWNMFESKSGVKINCDWAEDKLHDLLRSNSSFCLVHKQIYVTFVYKSDQNFHNVYYPSARYLFRENSSIPAYFYMIKVTLEPPCLVLKIAFLGGISNADRMKVLDAFRKELINLKIKVDDVDVVYGRTGPVLEQYVLFPPTRALVSVEIDRERLPSLSR</sequence>
<keyword evidence="1" id="KW-1185">Reference proteome</keyword>
<accession>A0A1I7XAA7</accession>
<proteinExistence type="predicted"/>
<dbReference type="WBParaSite" id="Hba_14299">
    <property type="protein sequence ID" value="Hba_14299"/>
    <property type="gene ID" value="Hba_14299"/>
</dbReference>
<dbReference type="Proteomes" id="UP000095283">
    <property type="component" value="Unplaced"/>
</dbReference>
<dbReference type="InterPro" id="IPR033228">
    <property type="entry name" value="SZT2"/>
</dbReference>
<dbReference type="PANTHER" id="PTHR14918">
    <property type="entry name" value="KICSTOR COMPLEX PROTEIN SZT2"/>
    <property type="match status" value="1"/>
</dbReference>
<dbReference type="PANTHER" id="PTHR14918:SF3">
    <property type="entry name" value="KICSTOR COMPLEX PROTEIN SZT2"/>
    <property type="match status" value="1"/>
</dbReference>
<dbReference type="AlphaFoldDB" id="A0A1I7XAA7"/>
<name>A0A1I7XAA7_HETBA</name>
<organism evidence="1 2">
    <name type="scientific">Heterorhabditis bacteriophora</name>
    <name type="common">Entomopathogenic nematode worm</name>
    <dbReference type="NCBI Taxonomy" id="37862"/>
    <lineage>
        <taxon>Eukaryota</taxon>
        <taxon>Metazoa</taxon>
        <taxon>Ecdysozoa</taxon>
        <taxon>Nematoda</taxon>
        <taxon>Chromadorea</taxon>
        <taxon>Rhabditida</taxon>
        <taxon>Rhabditina</taxon>
        <taxon>Rhabditomorpha</taxon>
        <taxon>Strongyloidea</taxon>
        <taxon>Heterorhabditidae</taxon>
        <taxon>Heterorhabditis</taxon>
    </lineage>
</organism>